<evidence type="ECO:0000313" key="3">
    <source>
        <dbReference type="Proteomes" id="UP001320420"/>
    </source>
</evidence>
<dbReference type="AlphaFoldDB" id="A0AAN9V320"/>
<dbReference type="Proteomes" id="UP001320420">
    <property type="component" value="Unassembled WGS sequence"/>
</dbReference>
<sequence>MASPPSPANAATHLDLMLALRRFRSSELHELLDSLRRSDARVEAAACALIDDMLPPRKGYPPFPVEPIKRFGPAELRELALSLCFVAPAAQAVALVEIERLQLVRYGWCGRGDGAGGASSGGLLWKMKKKRGQSESPTTTTTTTTPSEDYPPPTGDPASTPTTTVAIAVATAAGGGGSACDKKGKRRTTRKLKQAIVSFLDSMEYANDGNIYRG</sequence>
<evidence type="ECO:0000313" key="2">
    <source>
        <dbReference type="EMBL" id="KAK7753584.1"/>
    </source>
</evidence>
<name>A0AAN9V320_9PEZI</name>
<keyword evidence="3" id="KW-1185">Reference proteome</keyword>
<feature type="compositionally biased region" description="Low complexity" evidence="1">
    <location>
        <begin position="134"/>
        <end position="148"/>
    </location>
</feature>
<feature type="region of interest" description="Disordered" evidence="1">
    <location>
        <begin position="128"/>
        <end position="161"/>
    </location>
</feature>
<organism evidence="2 3">
    <name type="scientific">Diatrype stigma</name>
    <dbReference type="NCBI Taxonomy" id="117547"/>
    <lineage>
        <taxon>Eukaryota</taxon>
        <taxon>Fungi</taxon>
        <taxon>Dikarya</taxon>
        <taxon>Ascomycota</taxon>
        <taxon>Pezizomycotina</taxon>
        <taxon>Sordariomycetes</taxon>
        <taxon>Xylariomycetidae</taxon>
        <taxon>Xylariales</taxon>
        <taxon>Diatrypaceae</taxon>
        <taxon>Diatrype</taxon>
    </lineage>
</organism>
<proteinExistence type="predicted"/>
<gene>
    <name evidence="2" type="ORF">SLS62_004442</name>
</gene>
<evidence type="ECO:0000256" key="1">
    <source>
        <dbReference type="SAM" id="MobiDB-lite"/>
    </source>
</evidence>
<reference evidence="2 3" key="1">
    <citation type="submission" date="2024-02" db="EMBL/GenBank/DDBJ databases">
        <title>De novo assembly and annotation of 12 fungi associated with fruit tree decline syndrome in Ontario, Canada.</title>
        <authorList>
            <person name="Sulman M."/>
            <person name="Ellouze W."/>
            <person name="Ilyukhin E."/>
        </authorList>
    </citation>
    <scope>NUCLEOTIDE SEQUENCE [LARGE SCALE GENOMIC DNA]</scope>
    <source>
        <strain evidence="2 3">M11/M66-122</strain>
    </source>
</reference>
<protein>
    <submittedName>
        <fullName evidence="2">Uncharacterized protein</fullName>
    </submittedName>
</protein>
<dbReference type="EMBL" id="JAKJXP020000027">
    <property type="protein sequence ID" value="KAK7753584.1"/>
    <property type="molecule type" value="Genomic_DNA"/>
</dbReference>
<accession>A0AAN9V320</accession>
<comment type="caution">
    <text evidence="2">The sequence shown here is derived from an EMBL/GenBank/DDBJ whole genome shotgun (WGS) entry which is preliminary data.</text>
</comment>